<accession>A0A7W8NE02</accession>
<dbReference type="Proteomes" id="UP000552709">
    <property type="component" value="Unassembled WGS sequence"/>
</dbReference>
<dbReference type="AlphaFoldDB" id="A0A7W8NE02"/>
<evidence type="ECO:0000256" key="1">
    <source>
        <dbReference type="SAM" id="MobiDB-lite"/>
    </source>
</evidence>
<evidence type="ECO:0000313" key="2">
    <source>
        <dbReference type="EMBL" id="MBB5361303.1"/>
    </source>
</evidence>
<protein>
    <submittedName>
        <fullName evidence="2">Uncharacterized protein</fullName>
    </submittedName>
</protein>
<reference evidence="2 3" key="1">
    <citation type="submission" date="2020-08" db="EMBL/GenBank/DDBJ databases">
        <title>Genomic Encyclopedia of Type Strains, Phase IV (KMG-IV): sequencing the most valuable type-strain genomes for metagenomic binning, comparative biology and taxonomic classification.</title>
        <authorList>
            <person name="Goeker M."/>
        </authorList>
    </citation>
    <scope>NUCLEOTIDE SEQUENCE [LARGE SCALE GENOMIC DNA]</scope>
    <source>
        <strain evidence="2 3">DSM 27939</strain>
    </source>
</reference>
<dbReference type="EMBL" id="JACHFL010000001">
    <property type="protein sequence ID" value="MBB5361303.1"/>
    <property type="molecule type" value="Genomic_DNA"/>
</dbReference>
<evidence type="ECO:0000313" key="3">
    <source>
        <dbReference type="Proteomes" id="UP000552709"/>
    </source>
</evidence>
<feature type="region of interest" description="Disordered" evidence="1">
    <location>
        <begin position="47"/>
        <end position="78"/>
    </location>
</feature>
<comment type="caution">
    <text evidence="2">The sequence shown here is derived from an EMBL/GenBank/DDBJ whole genome shotgun (WGS) entry which is preliminary data.</text>
</comment>
<organism evidence="2 3">
    <name type="scientific">Deinococcus humi</name>
    <dbReference type="NCBI Taxonomy" id="662880"/>
    <lineage>
        <taxon>Bacteria</taxon>
        <taxon>Thermotogati</taxon>
        <taxon>Deinococcota</taxon>
        <taxon>Deinococci</taxon>
        <taxon>Deinococcales</taxon>
        <taxon>Deinococcaceae</taxon>
        <taxon>Deinococcus</taxon>
    </lineage>
</organism>
<gene>
    <name evidence="2" type="ORF">HNQ08_000374</name>
</gene>
<keyword evidence="3" id="KW-1185">Reference proteome</keyword>
<proteinExistence type="predicted"/>
<sequence length="78" mass="8600">MYEGDAALLSSAKDTARKYADALGEIERLKGVLEWYADACNWNQGIDREGFPQDSGAQEDEGQRARAALASAPEERHE</sequence>
<name>A0A7W8NE02_9DEIO</name>